<dbReference type="PANTHER" id="PTHR21096">
    <property type="entry name" value="PROTEIN FAM136A"/>
    <property type="match status" value="1"/>
</dbReference>
<evidence type="ECO:0000313" key="2">
    <source>
        <dbReference type="EMBL" id="KAF5180604.1"/>
    </source>
</evidence>
<dbReference type="GO" id="GO:0005737">
    <property type="term" value="C:cytoplasm"/>
    <property type="evidence" value="ECO:0007669"/>
    <property type="project" value="TreeGrafter"/>
</dbReference>
<organism evidence="2 3">
    <name type="scientific">Thalictrum thalictroides</name>
    <name type="common">Rue-anemone</name>
    <name type="synonym">Anemone thalictroides</name>
    <dbReference type="NCBI Taxonomy" id="46969"/>
    <lineage>
        <taxon>Eukaryota</taxon>
        <taxon>Viridiplantae</taxon>
        <taxon>Streptophyta</taxon>
        <taxon>Embryophyta</taxon>
        <taxon>Tracheophyta</taxon>
        <taxon>Spermatophyta</taxon>
        <taxon>Magnoliopsida</taxon>
        <taxon>Ranunculales</taxon>
        <taxon>Ranunculaceae</taxon>
        <taxon>Thalictroideae</taxon>
        <taxon>Thalictrum</taxon>
    </lineage>
</organism>
<dbReference type="Pfam" id="PF05811">
    <property type="entry name" value="DUF842"/>
    <property type="match status" value="1"/>
</dbReference>
<dbReference type="Proteomes" id="UP000554482">
    <property type="component" value="Unassembled WGS sequence"/>
</dbReference>
<proteinExistence type="inferred from homology"/>
<dbReference type="EMBL" id="JABWDY010037192">
    <property type="protein sequence ID" value="KAF5180604.1"/>
    <property type="molecule type" value="Genomic_DNA"/>
</dbReference>
<protein>
    <submittedName>
        <fullName evidence="2">Uncharacterized protein</fullName>
    </submittedName>
</protein>
<reference evidence="2 3" key="1">
    <citation type="submission" date="2020-06" db="EMBL/GenBank/DDBJ databases">
        <title>Transcriptomic and genomic resources for Thalictrum thalictroides and T. hernandezii: Facilitating candidate gene discovery in an emerging model plant lineage.</title>
        <authorList>
            <person name="Arias T."/>
            <person name="Riano-Pachon D.M."/>
            <person name="Di Stilio V.S."/>
        </authorList>
    </citation>
    <scope>NUCLEOTIDE SEQUENCE [LARGE SCALE GENOMIC DNA]</scope>
    <source>
        <strain evidence="3">cv. WT478/WT964</strain>
        <tissue evidence="2">Leaves</tissue>
    </source>
</reference>
<comment type="caution">
    <text evidence="2">The sequence shown here is derived from an EMBL/GenBank/DDBJ whole genome shotgun (WGS) entry which is preliminary data.</text>
</comment>
<evidence type="ECO:0000313" key="3">
    <source>
        <dbReference type="Proteomes" id="UP000554482"/>
    </source>
</evidence>
<keyword evidence="3" id="KW-1185">Reference proteome</keyword>
<dbReference type="OrthoDB" id="9975421at2759"/>
<dbReference type="InterPro" id="IPR008560">
    <property type="entry name" value="DUF842_euk"/>
</dbReference>
<sequence>MNANNLVENEMAKFQERLSRSMVVCQDKFETATKFQQQKGRAMNDLESCVDHAIQDSIQMLPHVVNQLKANLSINEKL</sequence>
<dbReference type="AlphaFoldDB" id="A0A7J6V669"/>
<accession>A0A7J6V669</accession>
<name>A0A7J6V669_THATH</name>
<comment type="similarity">
    <text evidence="1">Belongs to the FAM136 family.</text>
</comment>
<evidence type="ECO:0000256" key="1">
    <source>
        <dbReference type="ARBA" id="ARBA00009952"/>
    </source>
</evidence>
<gene>
    <name evidence="2" type="ORF">FRX31_029809</name>
</gene>
<dbReference type="PANTHER" id="PTHR21096:SF0">
    <property type="entry name" value="PROTEIN FAM136A"/>
    <property type="match status" value="1"/>
</dbReference>